<dbReference type="GO" id="GO:0004553">
    <property type="term" value="F:hydrolase activity, hydrolyzing O-glycosyl compounds"/>
    <property type="evidence" value="ECO:0007669"/>
    <property type="project" value="InterPro"/>
</dbReference>
<protein>
    <submittedName>
        <fullName evidence="3">Dockerin type I repeat-containing protein</fullName>
    </submittedName>
</protein>
<dbReference type="AlphaFoldDB" id="A0A940ID83"/>
<proteinExistence type="predicted"/>
<dbReference type="InterPro" id="IPR036439">
    <property type="entry name" value="Dockerin_dom_sf"/>
</dbReference>
<dbReference type="Proteomes" id="UP000727857">
    <property type="component" value="Unassembled WGS sequence"/>
</dbReference>
<feature type="region of interest" description="Disordered" evidence="1">
    <location>
        <begin position="805"/>
        <end position="840"/>
    </location>
</feature>
<dbReference type="InterPro" id="IPR016134">
    <property type="entry name" value="Dockerin_dom"/>
</dbReference>
<dbReference type="PROSITE" id="PS00018">
    <property type="entry name" value="EF_HAND_1"/>
    <property type="match status" value="1"/>
</dbReference>
<name>A0A940ID83_9FIRM</name>
<dbReference type="Gene3D" id="2.60.40.3630">
    <property type="match status" value="3"/>
</dbReference>
<evidence type="ECO:0000259" key="2">
    <source>
        <dbReference type="PROSITE" id="PS51766"/>
    </source>
</evidence>
<reference evidence="3" key="1">
    <citation type="submission" date="2020-10" db="EMBL/GenBank/DDBJ databases">
        <authorList>
            <person name="Gilroy R."/>
        </authorList>
    </citation>
    <scope>NUCLEOTIDE SEQUENCE</scope>
    <source>
        <strain evidence="3">517</strain>
    </source>
</reference>
<reference evidence="3" key="2">
    <citation type="journal article" date="2021" name="PeerJ">
        <title>Extensive microbial diversity within the chicken gut microbiome revealed by metagenomics and culture.</title>
        <authorList>
            <person name="Gilroy R."/>
            <person name="Ravi A."/>
            <person name="Getino M."/>
            <person name="Pursley I."/>
            <person name="Horton D.L."/>
            <person name="Alikhan N.F."/>
            <person name="Baker D."/>
            <person name="Gharbi K."/>
            <person name="Hall N."/>
            <person name="Watson M."/>
            <person name="Adriaenssens E.M."/>
            <person name="Foster-Nyarko E."/>
            <person name="Jarju S."/>
            <person name="Secka A."/>
            <person name="Antonio M."/>
            <person name="Oren A."/>
            <person name="Chaudhuri R.R."/>
            <person name="La Ragione R."/>
            <person name="Hildebrand F."/>
            <person name="Pallen M.J."/>
        </authorList>
    </citation>
    <scope>NUCLEOTIDE SEQUENCE</scope>
    <source>
        <strain evidence="3">517</strain>
    </source>
</reference>
<evidence type="ECO:0000313" key="3">
    <source>
        <dbReference type="EMBL" id="MBO8424809.1"/>
    </source>
</evidence>
<gene>
    <name evidence="3" type="ORF">IAB16_07295</name>
</gene>
<dbReference type="CDD" id="cd14256">
    <property type="entry name" value="Dockerin_I"/>
    <property type="match status" value="1"/>
</dbReference>
<feature type="non-terminal residue" evidence="3">
    <location>
        <position position="1"/>
    </location>
</feature>
<dbReference type="EMBL" id="JADINF010000185">
    <property type="protein sequence ID" value="MBO8424809.1"/>
    <property type="molecule type" value="Genomic_DNA"/>
</dbReference>
<evidence type="ECO:0000313" key="4">
    <source>
        <dbReference type="Proteomes" id="UP000727857"/>
    </source>
</evidence>
<dbReference type="InterPro" id="IPR018247">
    <property type="entry name" value="EF_Hand_1_Ca_BS"/>
</dbReference>
<dbReference type="GO" id="GO:0000272">
    <property type="term" value="P:polysaccharide catabolic process"/>
    <property type="evidence" value="ECO:0007669"/>
    <property type="project" value="InterPro"/>
</dbReference>
<organism evidence="3 4">
    <name type="scientific">Candidatus Stercoripulliclostridium pullicola</name>
    <dbReference type="NCBI Taxonomy" id="2840953"/>
    <lineage>
        <taxon>Bacteria</taxon>
        <taxon>Bacillati</taxon>
        <taxon>Bacillota</taxon>
        <taxon>Clostridia</taxon>
        <taxon>Eubacteriales</taxon>
        <taxon>Candidatus Stercoripulliclostridium</taxon>
    </lineage>
</organism>
<evidence type="ECO:0000256" key="1">
    <source>
        <dbReference type="SAM" id="MobiDB-lite"/>
    </source>
</evidence>
<comment type="caution">
    <text evidence="3">The sequence shown here is derived from an EMBL/GenBank/DDBJ whole genome shotgun (WGS) entry which is preliminary data.</text>
</comment>
<feature type="domain" description="Dockerin" evidence="2">
    <location>
        <begin position="749"/>
        <end position="809"/>
    </location>
</feature>
<sequence length="840" mass="91086">IDVKTAPQSEYLYGSELLSYSGKYDVLYASGKRTEGLSFVGSCFSGYDRNLTGMQIVTYTHTDEPWGTRVSVEFEITVLDYAVSVKYEPVKTKYYFGEALDARENVTLTMASGRQRTVELGDCAVKDVHTEAAEGEPAYSLYSSRIGIHVLEIAYTESLTGERLTCSAEVEVTVSSDLSLGGTEGEKEGVYYFERGGSYGLVVALINPDGAIAVGESGNIRYSLTEYASDAEFDTDELTERQATLKIFATKQEPRADGGVTVTETELYSATLTMCGTEVVTGIVFDEHEGTYRYGAEISLTLKVTYADGTVISGVTPHEAYYDDNAVGAVVYSARYYSHTVTTEVTIYDYCLALESIPDAETVYSPTEYYYPEVYAVMAYAGRVLLTRDEYVITGNKADTLGAHTVKVVYSGKTVQFTLTVKDEFASIVCVTPPRTSYKLGESFDPTSSYIVRTKFGAEIPLNYNDAEFRYTPELASSAVGSSTYITVYYFGYGTETVAWQGYCSIPDYVISLTVLAESKLEYNYGEALALKVRAYYAKGSVTTLASGAYTTDYDAYKVGAQTVTVSYTYNSAVYTVQTTVKVTDSIKAIKLNSSPTVTTYGYGDVINWKGASVTVTYTSGQSVTYVDQDVALNVPVEYSTLTSGSGRKVTVGSGSATASFYITVYSADSALTVRSAEGITVNTVSREILAGQAVSSADIEALFTLRVSYLKYAYLDSAGTAADEPRAIRSYDRVVFLNSEGTEVFSYTVYLKGDLNGDGNIDAADVSAVADMIASSETGAVADYDGDGKVRLTDLVNWARKVSGEQPENAPLNEAARNFVSDVRPGGGKKDGEECEDEE</sequence>
<dbReference type="Pfam" id="PF00404">
    <property type="entry name" value="Dockerin_1"/>
    <property type="match status" value="1"/>
</dbReference>
<dbReference type="Gene3D" id="1.10.1330.10">
    <property type="entry name" value="Dockerin domain"/>
    <property type="match status" value="1"/>
</dbReference>
<accession>A0A940ID83</accession>
<dbReference type="PROSITE" id="PS51766">
    <property type="entry name" value="DOCKERIN"/>
    <property type="match status" value="1"/>
</dbReference>
<dbReference type="InterPro" id="IPR002105">
    <property type="entry name" value="Dockerin_1_rpt"/>
</dbReference>
<dbReference type="SUPFAM" id="SSF63446">
    <property type="entry name" value="Type I dockerin domain"/>
    <property type="match status" value="1"/>
</dbReference>